<dbReference type="RefSeq" id="WP_329405678.1">
    <property type="nucleotide sequence ID" value="NZ_CP109441.1"/>
</dbReference>
<proteinExistence type="predicted"/>
<gene>
    <name evidence="2" type="ORF">OG563_28370</name>
</gene>
<organism evidence="2 3">
    <name type="scientific">Nocardia vinacea</name>
    <dbReference type="NCBI Taxonomy" id="96468"/>
    <lineage>
        <taxon>Bacteria</taxon>
        <taxon>Bacillati</taxon>
        <taxon>Actinomycetota</taxon>
        <taxon>Actinomycetes</taxon>
        <taxon>Mycobacteriales</taxon>
        <taxon>Nocardiaceae</taxon>
        <taxon>Nocardia</taxon>
    </lineage>
</organism>
<accession>A0ABZ1YJB5</accession>
<feature type="compositionally biased region" description="Polar residues" evidence="1">
    <location>
        <begin position="21"/>
        <end position="34"/>
    </location>
</feature>
<keyword evidence="3" id="KW-1185">Reference proteome</keyword>
<evidence type="ECO:0000256" key="1">
    <source>
        <dbReference type="SAM" id="MobiDB-lite"/>
    </source>
</evidence>
<feature type="region of interest" description="Disordered" evidence="1">
    <location>
        <begin position="19"/>
        <end position="45"/>
    </location>
</feature>
<name>A0ABZ1YJB5_9NOCA</name>
<dbReference type="EMBL" id="CP109441">
    <property type="protein sequence ID" value="WUV43138.1"/>
    <property type="molecule type" value="Genomic_DNA"/>
</dbReference>
<evidence type="ECO:0000313" key="2">
    <source>
        <dbReference type="EMBL" id="WUV43138.1"/>
    </source>
</evidence>
<reference evidence="2" key="1">
    <citation type="submission" date="2022-10" db="EMBL/GenBank/DDBJ databases">
        <title>The complete genomes of actinobacterial strains from the NBC collection.</title>
        <authorList>
            <person name="Joergensen T.S."/>
            <person name="Alvarez Arevalo M."/>
            <person name="Sterndorff E.B."/>
            <person name="Faurdal D."/>
            <person name="Vuksanovic O."/>
            <person name="Mourched A.-S."/>
            <person name="Charusanti P."/>
            <person name="Shaw S."/>
            <person name="Blin K."/>
            <person name="Weber T."/>
        </authorList>
    </citation>
    <scope>NUCLEOTIDE SEQUENCE</scope>
    <source>
        <strain evidence="2">NBC_01482</strain>
    </source>
</reference>
<dbReference type="Proteomes" id="UP001432062">
    <property type="component" value="Chromosome"/>
</dbReference>
<evidence type="ECO:0000313" key="3">
    <source>
        <dbReference type="Proteomes" id="UP001432062"/>
    </source>
</evidence>
<evidence type="ECO:0008006" key="4">
    <source>
        <dbReference type="Google" id="ProtNLM"/>
    </source>
</evidence>
<protein>
    <recommendedName>
        <fullName evidence="4">DUF4352 domain-containing protein</fullName>
    </recommendedName>
</protein>
<sequence>MLIGSSALLMTACNDKDAKSGPTTSAAAQSTVGQGQPGAKNGQSTVRSIGKTGWYEGFDITVDKATVVPDEFGGAKVLIDITYKNTTPDNKTISNNTYLQVDKEIDAGASFDSPTVPGKGSATGNVTTSVKTLHDAEHLLDTITVIYGQASDNQTKIPLKASTQVEGVAPKTLNVTGKLVQDQTTIEITGGTLAPSYTKNERDKMDLSLRIKIIGGPGISAGGLNVFYDYFTVKTPDGQTIPADIRGPINELLNTNETIDNAKNYVVFVVPSPPTGTYVVAYDAEKGASSAPNFSFTIS</sequence>